<sequence length="125" mass="14450">MRKTIHFTNALWDEDGVKLHANMPVQLSGVQAAEQMIVDSDEKAFVYLAEEKDEFIYLYIHETVWEDLEKALKEEARLFVSGEDVTLELTGWKEELGYLIGNIEGNSNYGEEMVKKVESVFLHHQ</sequence>
<dbReference type="RefSeq" id="WP_041099256.1">
    <property type="nucleotide sequence ID" value="NZ_CP082363.1"/>
</dbReference>
<comment type="caution">
    <text evidence="1">The sequence shown here is derived from an EMBL/GenBank/DDBJ whole genome shotgun (WGS) entry which is preliminary data.</text>
</comment>
<proteinExistence type="predicted"/>
<keyword evidence="2" id="KW-1185">Reference proteome</keyword>
<dbReference type="Proteomes" id="UP000031982">
    <property type="component" value="Unassembled WGS sequence"/>
</dbReference>
<organism evidence="1 2">
    <name type="scientific">Bacillus badius</name>
    <dbReference type="NCBI Taxonomy" id="1455"/>
    <lineage>
        <taxon>Bacteria</taxon>
        <taxon>Bacillati</taxon>
        <taxon>Bacillota</taxon>
        <taxon>Bacilli</taxon>
        <taxon>Bacillales</taxon>
        <taxon>Bacillaceae</taxon>
        <taxon>Pseudobacillus</taxon>
    </lineage>
</organism>
<evidence type="ECO:0000313" key="2">
    <source>
        <dbReference type="Proteomes" id="UP000031982"/>
    </source>
</evidence>
<evidence type="ECO:0000313" key="1">
    <source>
        <dbReference type="EMBL" id="KIL77665.1"/>
    </source>
</evidence>
<name>A0ABR5ASF3_BACBA</name>
<dbReference type="EMBL" id="JXLP01000013">
    <property type="protein sequence ID" value="KIL77665.1"/>
    <property type="molecule type" value="Genomic_DNA"/>
</dbReference>
<dbReference type="InterPro" id="IPR020908">
    <property type="entry name" value="UPF0738"/>
</dbReference>
<dbReference type="GeneID" id="92777578"/>
<protein>
    <submittedName>
        <fullName evidence="1">Uncharacterized protein</fullName>
    </submittedName>
</protein>
<gene>
    <name evidence="1" type="ORF">SD77_1338</name>
</gene>
<accession>A0ABR5ASF3</accession>
<dbReference type="Pfam" id="PF19785">
    <property type="entry name" value="UPF0738"/>
    <property type="match status" value="1"/>
</dbReference>
<reference evidence="1 2" key="1">
    <citation type="submission" date="2015-01" db="EMBL/GenBank/DDBJ databases">
        <title>Genome Assembly of Bacillus badius MTCC 1458.</title>
        <authorList>
            <person name="Verma A."/>
            <person name="Khatri I."/>
            <person name="Mual P."/>
            <person name="Subramanian S."/>
            <person name="Krishnamurthi S."/>
        </authorList>
    </citation>
    <scope>NUCLEOTIDE SEQUENCE [LARGE SCALE GENOMIC DNA]</scope>
    <source>
        <strain evidence="1 2">MTCC 1458</strain>
    </source>
</reference>